<organism evidence="2 3">
    <name type="scientific">Moelleriella libera RCEF 2490</name>
    <dbReference type="NCBI Taxonomy" id="1081109"/>
    <lineage>
        <taxon>Eukaryota</taxon>
        <taxon>Fungi</taxon>
        <taxon>Dikarya</taxon>
        <taxon>Ascomycota</taxon>
        <taxon>Pezizomycotina</taxon>
        <taxon>Sordariomycetes</taxon>
        <taxon>Hypocreomycetidae</taxon>
        <taxon>Hypocreales</taxon>
        <taxon>Clavicipitaceae</taxon>
        <taxon>Moelleriella</taxon>
    </lineage>
</organism>
<comment type="caution">
    <text evidence="2">The sequence shown here is derived from an EMBL/GenBank/DDBJ whole genome shotgun (WGS) entry which is preliminary data.</text>
</comment>
<evidence type="ECO:0000256" key="1">
    <source>
        <dbReference type="SAM" id="MobiDB-lite"/>
    </source>
</evidence>
<protein>
    <submittedName>
        <fullName evidence="2">Uncharacterized protein</fullName>
    </submittedName>
</protein>
<keyword evidence="3" id="KW-1185">Reference proteome</keyword>
<reference evidence="2 3" key="1">
    <citation type="journal article" date="2016" name="Genome Biol. Evol.">
        <title>Divergent and convergent evolution of fungal pathogenicity.</title>
        <authorList>
            <person name="Shang Y."/>
            <person name="Xiao G."/>
            <person name="Zheng P."/>
            <person name="Cen K."/>
            <person name="Zhan S."/>
            <person name="Wang C."/>
        </authorList>
    </citation>
    <scope>NUCLEOTIDE SEQUENCE [LARGE SCALE GENOMIC DNA]</scope>
    <source>
        <strain evidence="2 3">RCEF 2490</strain>
    </source>
</reference>
<evidence type="ECO:0000313" key="2">
    <source>
        <dbReference type="EMBL" id="KZZ99564.1"/>
    </source>
</evidence>
<sequence length="60" mass="6761">MRENNKYIVAERSKKSGDTPGKNAAFTKNYEKAPPPAQHLGLLPPPRHIPLSKRSFSHNH</sequence>
<feature type="region of interest" description="Disordered" evidence="1">
    <location>
        <begin position="1"/>
        <end position="60"/>
    </location>
</feature>
<name>A0A168F7G1_9HYPO</name>
<proteinExistence type="predicted"/>
<dbReference type="AlphaFoldDB" id="A0A168F7G1"/>
<dbReference type="Proteomes" id="UP000078544">
    <property type="component" value="Unassembled WGS sequence"/>
</dbReference>
<feature type="compositionally biased region" description="Basic and acidic residues" evidence="1">
    <location>
        <begin position="1"/>
        <end position="17"/>
    </location>
</feature>
<dbReference type="EMBL" id="AZGY01000003">
    <property type="protein sequence ID" value="KZZ99564.1"/>
    <property type="molecule type" value="Genomic_DNA"/>
</dbReference>
<evidence type="ECO:0000313" key="3">
    <source>
        <dbReference type="Proteomes" id="UP000078544"/>
    </source>
</evidence>
<accession>A0A168F7G1</accession>
<feature type="compositionally biased region" description="Pro residues" evidence="1">
    <location>
        <begin position="33"/>
        <end position="48"/>
    </location>
</feature>
<gene>
    <name evidence="2" type="ORF">AAL_02136</name>
</gene>